<organism evidence="2 3">
    <name type="scientific">Sphingobacterium corticibacter</name>
    <dbReference type="NCBI Taxonomy" id="2171749"/>
    <lineage>
        <taxon>Bacteria</taxon>
        <taxon>Pseudomonadati</taxon>
        <taxon>Bacteroidota</taxon>
        <taxon>Sphingobacteriia</taxon>
        <taxon>Sphingobacteriales</taxon>
        <taxon>Sphingobacteriaceae</taxon>
        <taxon>Sphingobacterium</taxon>
    </lineage>
</organism>
<feature type="chain" id="PRO_5015650803" evidence="1">
    <location>
        <begin position="20"/>
        <end position="222"/>
    </location>
</feature>
<keyword evidence="1" id="KW-0732">Signal</keyword>
<dbReference type="Proteomes" id="UP000245627">
    <property type="component" value="Unassembled WGS sequence"/>
</dbReference>
<dbReference type="RefSeq" id="WP_116774817.1">
    <property type="nucleotide sequence ID" value="NZ_QDKG01000001.1"/>
</dbReference>
<dbReference type="OrthoDB" id="1164858at2"/>
<evidence type="ECO:0000256" key="1">
    <source>
        <dbReference type="SAM" id="SignalP"/>
    </source>
</evidence>
<protein>
    <submittedName>
        <fullName evidence="2">Uncharacterized protein</fullName>
    </submittedName>
</protein>
<sequence>MKIAVILLAFCLLQFTVRAQVTSFVIDEAQLDQSLKETLEAIYQSDQSVRMEIGQAKVAGKSDAYLDSLQQVVAETDQTNLHVIKEIIKKHGWVSPSQVGIQGAQGLFLVIQHADLETQETYLPMILEAEKQGDILSSNVAILLDRIAMRQGKKQKYGSQGFRDKESGQAYIYPIEDLDNLEAHRKSMGLPPMKDYVSGWDIEKYKAELPKIEEMVRLQSVK</sequence>
<dbReference type="AlphaFoldDB" id="A0A2T8HNS8"/>
<name>A0A2T8HNS8_9SPHI</name>
<accession>A0A2T8HNS8</accession>
<keyword evidence="3" id="KW-1185">Reference proteome</keyword>
<evidence type="ECO:0000313" key="3">
    <source>
        <dbReference type="Proteomes" id="UP000245627"/>
    </source>
</evidence>
<gene>
    <name evidence="2" type="ORF">DC487_05045</name>
</gene>
<proteinExistence type="predicted"/>
<dbReference type="Pfam" id="PF20329">
    <property type="entry name" value="DUF6624"/>
    <property type="match status" value="1"/>
</dbReference>
<dbReference type="EMBL" id="QDKG01000001">
    <property type="protein sequence ID" value="PVH26962.1"/>
    <property type="molecule type" value="Genomic_DNA"/>
</dbReference>
<reference evidence="2 3" key="1">
    <citation type="submission" date="2018-04" db="EMBL/GenBank/DDBJ databases">
        <title>Sphingobacterium cortibacter sp. nov.</title>
        <authorList>
            <person name="Li Y."/>
        </authorList>
    </citation>
    <scope>NUCLEOTIDE SEQUENCE [LARGE SCALE GENOMIC DNA]</scope>
    <source>
        <strain evidence="2 3">2c-3</strain>
    </source>
</reference>
<dbReference type="InterPro" id="IPR046732">
    <property type="entry name" value="DUF6624"/>
</dbReference>
<evidence type="ECO:0000313" key="2">
    <source>
        <dbReference type="EMBL" id="PVH26962.1"/>
    </source>
</evidence>
<feature type="signal peptide" evidence="1">
    <location>
        <begin position="1"/>
        <end position="19"/>
    </location>
</feature>
<comment type="caution">
    <text evidence="2">The sequence shown here is derived from an EMBL/GenBank/DDBJ whole genome shotgun (WGS) entry which is preliminary data.</text>
</comment>